<evidence type="ECO:0000313" key="2">
    <source>
        <dbReference type="EMBL" id="WAH37279.1"/>
    </source>
</evidence>
<evidence type="ECO:0000313" key="3">
    <source>
        <dbReference type="Proteomes" id="UP001164803"/>
    </source>
</evidence>
<dbReference type="Proteomes" id="UP001164803">
    <property type="component" value="Chromosome"/>
</dbReference>
<feature type="compositionally biased region" description="Basic and acidic residues" evidence="1">
    <location>
        <begin position="1"/>
        <end position="10"/>
    </location>
</feature>
<protein>
    <submittedName>
        <fullName evidence="2">Uncharacterized protein</fullName>
    </submittedName>
</protein>
<reference evidence="2" key="1">
    <citation type="submission" date="2022-08" db="EMBL/GenBank/DDBJ databases">
        <title>Alicyclobacillus dauci DSM2870, complete genome.</title>
        <authorList>
            <person name="Wang Q."/>
            <person name="Cai R."/>
            <person name="Wang Z."/>
        </authorList>
    </citation>
    <scope>NUCLEOTIDE SEQUENCE</scope>
    <source>
        <strain evidence="2">DSM 28700</strain>
    </source>
</reference>
<keyword evidence="3" id="KW-1185">Reference proteome</keyword>
<dbReference type="RefSeq" id="WP_268044753.1">
    <property type="nucleotide sequence ID" value="NZ_CP104064.1"/>
</dbReference>
<accession>A0ABY6Z304</accession>
<organism evidence="2 3">
    <name type="scientific">Alicyclobacillus dauci</name>
    <dbReference type="NCBI Taxonomy" id="1475485"/>
    <lineage>
        <taxon>Bacteria</taxon>
        <taxon>Bacillati</taxon>
        <taxon>Bacillota</taxon>
        <taxon>Bacilli</taxon>
        <taxon>Bacillales</taxon>
        <taxon>Alicyclobacillaceae</taxon>
        <taxon>Alicyclobacillus</taxon>
    </lineage>
</organism>
<evidence type="ECO:0000256" key="1">
    <source>
        <dbReference type="SAM" id="MobiDB-lite"/>
    </source>
</evidence>
<name>A0ABY6Z304_9BACL</name>
<gene>
    <name evidence="2" type="ORF">NZD86_01655</name>
</gene>
<dbReference type="EMBL" id="CP104064">
    <property type="protein sequence ID" value="WAH37279.1"/>
    <property type="molecule type" value="Genomic_DNA"/>
</dbReference>
<proteinExistence type="predicted"/>
<sequence length="54" mass="5728">MSESARDERQGFPGGCAGDWGRLGVAGAPREVEEGAKEGNRRPLLLVFASLPTE</sequence>
<feature type="region of interest" description="Disordered" evidence="1">
    <location>
        <begin position="1"/>
        <end position="23"/>
    </location>
</feature>